<keyword evidence="4" id="KW-0732">Signal</keyword>
<evidence type="ECO:0000256" key="2">
    <source>
        <dbReference type="ARBA" id="ARBA00007886"/>
    </source>
</evidence>
<evidence type="ECO:0000259" key="8">
    <source>
        <dbReference type="Pfam" id="PF05504"/>
    </source>
</evidence>
<keyword evidence="7" id="KW-0449">Lipoprotein</keyword>
<dbReference type="PANTHER" id="PTHR35789">
    <property type="entry name" value="SPORE GERMINATION PROTEIN B3"/>
    <property type="match status" value="1"/>
</dbReference>
<dbReference type="Pfam" id="PF25198">
    <property type="entry name" value="Spore_GerAC_N"/>
    <property type="match status" value="1"/>
</dbReference>
<dbReference type="Pfam" id="PF05504">
    <property type="entry name" value="Spore_GerAC"/>
    <property type="match status" value="1"/>
</dbReference>
<feature type="domain" description="Spore germination protein N-terminal" evidence="9">
    <location>
        <begin position="30"/>
        <end position="201"/>
    </location>
</feature>
<dbReference type="InterPro" id="IPR057336">
    <property type="entry name" value="GerAC_N"/>
</dbReference>
<proteinExistence type="inferred from homology"/>
<comment type="similarity">
    <text evidence="2">Belongs to the GerABKC lipoprotein family.</text>
</comment>
<comment type="subcellular location">
    <subcellularLocation>
        <location evidence="1">Membrane</location>
        <topology evidence="1">Lipid-anchor</topology>
    </subcellularLocation>
</comment>
<dbReference type="Proteomes" id="UP000198584">
    <property type="component" value="Unassembled WGS sequence"/>
</dbReference>
<sequence>MKGIRYFWGKSRLILIMFSYLIFLSGCWSSRELDELGIAVALGIDKTEEGTYSLTVQIINPSEIAAEKATTRPPVTLYKAEGETLFEAIRKMTKKAPRKIYFSQLRLLILGQSLAEEGVLPALDLLYRDAEFRTSFFMTIAKNASVEDILSVITPYEKIPANKIMDTITAAQENWAATEGVYIDQVISDIRSTGKSPVMTGILLNGSEDTGNSIKNIESPDAPTRLEIDHLSVFKDDRMLGWLNEAESKGYNYIVGNVKNTLINFPCKEEGSGKIGVEILRSNAAIDAKLKKGKPVISVEIEAEGNVGEVECQIDLSKPETLQMIEQKTEGDIKDKMQLSVKAAQEVYKSDIFGFGNAINRKEPNYWKKVEKEWNAHFVETDVEFDVKVNIRRKGTNVQPVQKEG</sequence>
<dbReference type="GO" id="GO:0009847">
    <property type="term" value="P:spore germination"/>
    <property type="evidence" value="ECO:0007669"/>
    <property type="project" value="InterPro"/>
</dbReference>
<keyword evidence="6" id="KW-0564">Palmitate</keyword>
<feature type="domain" description="Spore germination GerAC-like C-terminal" evidence="8">
    <location>
        <begin position="231"/>
        <end position="395"/>
    </location>
</feature>
<evidence type="ECO:0000313" key="10">
    <source>
        <dbReference type="EMBL" id="SEB20666.1"/>
    </source>
</evidence>
<evidence type="ECO:0000256" key="1">
    <source>
        <dbReference type="ARBA" id="ARBA00004635"/>
    </source>
</evidence>
<evidence type="ECO:0000256" key="6">
    <source>
        <dbReference type="ARBA" id="ARBA00023139"/>
    </source>
</evidence>
<dbReference type="RefSeq" id="WP_093046899.1">
    <property type="nucleotide sequence ID" value="NZ_FNQR01000028.1"/>
</dbReference>
<evidence type="ECO:0000256" key="4">
    <source>
        <dbReference type="ARBA" id="ARBA00022729"/>
    </source>
</evidence>
<dbReference type="AlphaFoldDB" id="A0A1H4HGA9"/>
<dbReference type="Gene3D" id="3.30.300.210">
    <property type="entry name" value="Nutrient germinant receptor protein C, domain 3"/>
    <property type="match status" value="1"/>
</dbReference>
<dbReference type="InterPro" id="IPR008844">
    <property type="entry name" value="Spore_GerAC-like"/>
</dbReference>
<keyword evidence="5" id="KW-0472">Membrane</keyword>
<protein>
    <submittedName>
        <fullName evidence="10">Spore germination protein KC</fullName>
    </submittedName>
</protein>
<dbReference type="InterPro" id="IPR046953">
    <property type="entry name" value="Spore_GerAC-like_C"/>
</dbReference>
<keyword evidence="11" id="KW-1185">Reference proteome</keyword>
<evidence type="ECO:0000256" key="5">
    <source>
        <dbReference type="ARBA" id="ARBA00023136"/>
    </source>
</evidence>
<evidence type="ECO:0000259" key="9">
    <source>
        <dbReference type="Pfam" id="PF25198"/>
    </source>
</evidence>
<dbReference type="PROSITE" id="PS51257">
    <property type="entry name" value="PROKAR_LIPOPROTEIN"/>
    <property type="match status" value="1"/>
</dbReference>
<gene>
    <name evidence="10" type="ORF">SAMN05421743_12838</name>
</gene>
<dbReference type="GO" id="GO:0016020">
    <property type="term" value="C:membrane"/>
    <property type="evidence" value="ECO:0007669"/>
    <property type="project" value="UniProtKB-SubCell"/>
</dbReference>
<reference evidence="10 11" key="1">
    <citation type="submission" date="2016-10" db="EMBL/GenBank/DDBJ databases">
        <authorList>
            <person name="de Groot N.N."/>
        </authorList>
    </citation>
    <scope>NUCLEOTIDE SEQUENCE [LARGE SCALE GENOMIC DNA]</scope>
    <source>
        <strain evidence="10 11">CCM7597</strain>
    </source>
</reference>
<evidence type="ECO:0000256" key="3">
    <source>
        <dbReference type="ARBA" id="ARBA00022544"/>
    </source>
</evidence>
<accession>A0A1H4HGA9</accession>
<name>A0A1H4HGA9_9BACI</name>
<evidence type="ECO:0000256" key="7">
    <source>
        <dbReference type="ARBA" id="ARBA00023288"/>
    </source>
</evidence>
<dbReference type="OrthoDB" id="9816067at2"/>
<dbReference type="STRING" id="571932.SAMN05421743_12838"/>
<dbReference type="Gene3D" id="6.20.190.10">
    <property type="entry name" value="Nutrient germinant receptor protein C, domain 1"/>
    <property type="match status" value="1"/>
</dbReference>
<keyword evidence="3" id="KW-0309">Germination</keyword>
<dbReference type="EMBL" id="FNQR01000028">
    <property type="protein sequence ID" value="SEB20666.1"/>
    <property type="molecule type" value="Genomic_DNA"/>
</dbReference>
<dbReference type="NCBIfam" id="TIGR02887">
    <property type="entry name" value="spore_ger_x_C"/>
    <property type="match status" value="1"/>
</dbReference>
<dbReference type="InterPro" id="IPR038501">
    <property type="entry name" value="Spore_GerAC_C_sf"/>
</dbReference>
<dbReference type="PANTHER" id="PTHR35789:SF1">
    <property type="entry name" value="SPORE GERMINATION PROTEIN B3"/>
    <property type="match status" value="1"/>
</dbReference>
<evidence type="ECO:0000313" key="11">
    <source>
        <dbReference type="Proteomes" id="UP000198584"/>
    </source>
</evidence>
<organism evidence="10 11">
    <name type="scientific">Thalassobacillus cyri</name>
    <dbReference type="NCBI Taxonomy" id="571932"/>
    <lineage>
        <taxon>Bacteria</taxon>
        <taxon>Bacillati</taxon>
        <taxon>Bacillota</taxon>
        <taxon>Bacilli</taxon>
        <taxon>Bacillales</taxon>
        <taxon>Bacillaceae</taxon>
        <taxon>Thalassobacillus</taxon>
    </lineage>
</organism>